<dbReference type="InterPro" id="IPR018060">
    <property type="entry name" value="HTH_AraC"/>
</dbReference>
<dbReference type="PANTHER" id="PTHR43280">
    <property type="entry name" value="ARAC-FAMILY TRANSCRIPTIONAL REGULATOR"/>
    <property type="match status" value="1"/>
</dbReference>
<evidence type="ECO:0000256" key="1">
    <source>
        <dbReference type="ARBA" id="ARBA00023015"/>
    </source>
</evidence>
<dbReference type="PROSITE" id="PS01124">
    <property type="entry name" value="HTH_ARAC_FAMILY_2"/>
    <property type="match status" value="2"/>
</dbReference>
<dbReference type="PROSITE" id="PS00041">
    <property type="entry name" value="HTH_ARAC_FAMILY_1"/>
    <property type="match status" value="1"/>
</dbReference>
<dbReference type="PANTHER" id="PTHR43280:SF2">
    <property type="entry name" value="HTH-TYPE TRANSCRIPTIONAL REGULATOR EXSA"/>
    <property type="match status" value="1"/>
</dbReference>
<dbReference type="AlphaFoldDB" id="A0A5E4XU78"/>
<organism evidence="5 6">
    <name type="scientific">Pandoraea commovens</name>
    <dbReference type="NCBI Taxonomy" id="2508289"/>
    <lineage>
        <taxon>Bacteria</taxon>
        <taxon>Pseudomonadati</taxon>
        <taxon>Pseudomonadota</taxon>
        <taxon>Betaproteobacteria</taxon>
        <taxon>Burkholderiales</taxon>
        <taxon>Burkholderiaceae</taxon>
        <taxon>Pandoraea</taxon>
    </lineage>
</organism>
<dbReference type="Proteomes" id="UP000343335">
    <property type="component" value="Unassembled WGS sequence"/>
</dbReference>
<dbReference type="GO" id="GO:0003700">
    <property type="term" value="F:DNA-binding transcription factor activity"/>
    <property type="evidence" value="ECO:0007669"/>
    <property type="project" value="InterPro"/>
</dbReference>
<keyword evidence="1" id="KW-0805">Transcription regulation</keyword>
<evidence type="ECO:0000313" key="6">
    <source>
        <dbReference type="Proteomes" id="UP000343335"/>
    </source>
</evidence>
<dbReference type="Gene3D" id="1.10.10.60">
    <property type="entry name" value="Homeodomain-like"/>
    <property type="match status" value="2"/>
</dbReference>
<evidence type="ECO:0000256" key="2">
    <source>
        <dbReference type="ARBA" id="ARBA00023125"/>
    </source>
</evidence>
<dbReference type="OrthoDB" id="8929714at2"/>
<evidence type="ECO:0000256" key="3">
    <source>
        <dbReference type="ARBA" id="ARBA00023163"/>
    </source>
</evidence>
<feature type="domain" description="HTH araC/xylS-type" evidence="4">
    <location>
        <begin position="217"/>
        <end position="316"/>
    </location>
</feature>
<keyword evidence="2" id="KW-0238">DNA-binding</keyword>
<keyword evidence="3" id="KW-0804">Transcription</keyword>
<dbReference type="Pfam" id="PF12833">
    <property type="entry name" value="HTH_18"/>
    <property type="match status" value="1"/>
</dbReference>
<name>A0A5E4XU78_9BURK</name>
<accession>A0A5E4XU78</accession>
<protein>
    <submittedName>
        <fullName evidence="5">AraC family transcriptional regulator</fullName>
    </submittedName>
</protein>
<sequence>MIPKRDIPHIFESRDSDEISSYIRSIYSDNRFSLTSRIDNSVSIVGQQWPGFGIYSFHSESPFSFAINQSRENYLFSSCFHGEAYRRVGNEEALCKRGDIIPTPPLGEAFCESGTSGFGHQSIVIDAKSLHEFTSIWLGLEPEECLNLDLIVFHERLSGEWKKASACLQQMTTITPSPDFAIHSLIEHMFKILLSNHPNNFSKIIGSDRYANEKYARIAIQIIKENPLKFSTLTSISREIGCPSYDLESGIRRVTGKSFLELHYLSRLDGVRYELRMSRNKAFVSILRKFGFSLSLKFISEYLAHHGELPSDTFRKNRNHPAPIEETRRPPSSWRFVIMEYIDTSLSGAITLQQIADQTGLTPHRTIDLFKELFSQTPMQFVMQRRLERATALLRETTESVLAIAHQCGFGSQSYLTSSMKKHYGTTPGQLRKSLTKGRD</sequence>
<dbReference type="SMART" id="SM00342">
    <property type="entry name" value="HTH_ARAC"/>
    <property type="match status" value="2"/>
</dbReference>
<reference evidence="5 6" key="1">
    <citation type="submission" date="2019-08" db="EMBL/GenBank/DDBJ databases">
        <authorList>
            <person name="Peeters C."/>
        </authorList>
    </citation>
    <scope>NUCLEOTIDE SEQUENCE [LARGE SCALE GENOMIC DNA]</scope>
    <source>
        <strain evidence="5 6">LMG 31010</strain>
    </source>
</reference>
<evidence type="ECO:0000313" key="5">
    <source>
        <dbReference type="EMBL" id="VVE39957.1"/>
    </source>
</evidence>
<dbReference type="InterPro" id="IPR018062">
    <property type="entry name" value="HTH_AraC-typ_CS"/>
</dbReference>
<dbReference type="EMBL" id="CABPSA010000007">
    <property type="protein sequence ID" value="VVE39957.1"/>
    <property type="molecule type" value="Genomic_DNA"/>
</dbReference>
<dbReference type="RefSeq" id="WP_150665857.1">
    <property type="nucleotide sequence ID" value="NZ_CABPSA010000007.1"/>
</dbReference>
<proteinExistence type="predicted"/>
<dbReference type="InterPro" id="IPR009057">
    <property type="entry name" value="Homeodomain-like_sf"/>
</dbReference>
<feature type="domain" description="HTH araC/xylS-type" evidence="4">
    <location>
        <begin position="336"/>
        <end position="434"/>
    </location>
</feature>
<evidence type="ECO:0000259" key="4">
    <source>
        <dbReference type="PROSITE" id="PS01124"/>
    </source>
</evidence>
<gene>
    <name evidence="5" type="ORF">PCO31010_04111</name>
</gene>
<dbReference type="SUPFAM" id="SSF46689">
    <property type="entry name" value="Homeodomain-like"/>
    <property type="match status" value="1"/>
</dbReference>
<dbReference type="GO" id="GO:0043565">
    <property type="term" value="F:sequence-specific DNA binding"/>
    <property type="evidence" value="ECO:0007669"/>
    <property type="project" value="InterPro"/>
</dbReference>